<organism evidence="2 3">
    <name type="scientific">Paramecium primaurelia</name>
    <dbReference type="NCBI Taxonomy" id="5886"/>
    <lineage>
        <taxon>Eukaryota</taxon>
        <taxon>Sar</taxon>
        <taxon>Alveolata</taxon>
        <taxon>Ciliophora</taxon>
        <taxon>Intramacronucleata</taxon>
        <taxon>Oligohymenophorea</taxon>
        <taxon>Peniculida</taxon>
        <taxon>Parameciidae</taxon>
        <taxon>Paramecium</taxon>
    </lineage>
</organism>
<keyword evidence="1" id="KW-1133">Transmembrane helix</keyword>
<feature type="transmembrane region" description="Helical" evidence="1">
    <location>
        <begin position="172"/>
        <end position="191"/>
    </location>
</feature>
<evidence type="ECO:0008006" key="4">
    <source>
        <dbReference type="Google" id="ProtNLM"/>
    </source>
</evidence>
<dbReference type="EMBL" id="CAJJDM010000113">
    <property type="protein sequence ID" value="CAD8099517.1"/>
    <property type="molecule type" value="Genomic_DNA"/>
</dbReference>
<feature type="transmembrane region" description="Helical" evidence="1">
    <location>
        <begin position="98"/>
        <end position="117"/>
    </location>
</feature>
<accession>A0A8S1P8K5</accession>
<proteinExistence type="predicted"/>
<keyword evidence="1" id="KW-0472">Membrane</keyword>
<name>A0A8S1P8K5_PARPR</name>
<evidence type="ECO:0000313" key="3">
    <source>
        <dbReference type="Proteomes" id="UP000688137"/>
    </source>
</evidence>
<dbReference type="Proteomes" id="UP000688137">
    <property type="component" value="Unassembled WGS sequence"/>
</dbReference>
<evidence type="ECO:0000256" key="1">
    <source>
        <dbReference type="SAM" id="Phobius"/>
    </source>
</evidence>
<keyword evidence="1" id="KW-0812">Transmembrane</keyword>
<dbReference type="AlphaFoldDB" id="A0A8S1P8K5"/>
<comment type="caution">
    <text evidence="2">The sequence shown here is derived from an EMBL/GenBank/DDBJ whole genome shotgun (WGS) entry which is preliminary data.</text>
</comment>
<keyword evidence="3" id="KW-1185">Reference proteome</keyword>
<feature type="transmembrane region" description="Helical" evidence="1">
    <location>
        <begin position="203"/>
        <end position="229"/>
    </location>
</feature>
<feature type="transmembrane region" description="Helical" evidence="1">
    <location>
        <begin position="129"/>
        <end position="147"/>
    </location>
</feature>
<feature type="transmembrane region" description="Helical" evidence="1">
    <location>
        <begin position="73"/>
        <end position="92"/>
    </location>
</feature>
<sequence>MEPLRNSQVCPTPLVKDSQELLNTIKPSSLNQVNQPAGSENYQSIDIESNQNCSDLLKDQSFTFKKYVGLKALLLYFIQHFIAQMLILSNIFFDKSNIEQGVSTFLIFTYFGIIIMTRFQSLQKVPKSYIIFFIILILEAQIFSQQLEVMNQQISEISPIQIDKDNLILNDVGYQCFILFLETSTLIIYLLRQKEDLKLKNFFIMYGIISIVPLLLSSQFAYISIIIFYRGFALSLTIQQQFKGRFSLKINSIVGMANSLNLGFLIPCNC</sequence>
<reference evidence="2" key="1">
    <citation type="submission" date="2021-01" db="EMBL/GenBank/DDBJ databases">
        <authorList>
            <consortium name="Genoscope - CEA"/>
            <person name="William W."/>
        </authorList>
    </citation>
    <scope>NUCLEOTIDE SEQUENCE</scope>
</reference>
<evidence type="ECO:0000313" key="2">
    <source>
        <dbReference type="EMBL" id="CAD8099517.1"/>
    </source>
</evidence>
<protein>
    <recommendedName>
        <fullName evidence="4">Transmembrane protein</fullName>
    </recommendedName>
</protein>
<gene>
    <name evidence="2" type="ORF">PPRIM_AZ9-3.1.T1100006</name>
</gene>